<comment type="pathway">
    <text evidence="1">Amino-acid biosynthesis; L-histidine biosynthesis; L-histidine from 5-phospho-alpha-D-ribose 1-diphosphate: step 8/9.</text>
</comment>
<dbReference type="GO" id="GO:0005737">
    <property type="term" value="C:cytoplasm"/>
    <property type="evidence" value="ECO:0007669"/>
    <property type="project" value="TreeGrafter"/>
</dbReference>
<organism evidence="9">
    <name type="scientific">hydrothermal vent metagenome</name>
    <dbReference type="NCBI Taxonomy" id="652676"/>
    <lineage>
        <taxon>unclassified sequences</taxon>
        <taxon>metagenomes</taxon>
        <taxon>ecological metagenomes</taxon>
    </lineage>
</organism>
<dbReference type="GO" id="GO:0000105">
    <property type="term" value="P:L-histidine biosynthetic process"/>
    <property type="evidence" value="ECO:0007669"/>
    <property type="project" value="UniProtKB-UniPathway"/>
</dbReference>
<dbReference type="InterPro" id="IPR004013">
    <property type="entry name" value="PHP_dom"/>
</dbReference>
<reference evidence="9" key="1">
    <citation type="submission" date="2016-10" db="EMBL/GenBank/DDBJ databases">
        <authorList>
            <person name="de Groot N.N."/>
        </authorList>
    </citation>
    <scope>NUCLEOTIDE SEQUENCE</scope>
</reference>
<dbReference type="PANTHER" id="PTHR21039">
    <property type="entry name" value="HISTIDINOL PHOSPHATASE-RELATED"/>
    <property type="match status" value="1"/>
</dbReference>
<dbReference type="SUPFAM" id="SSF89550">
    <property type="entry name" value="PHP domain-like"/>
    <property type="match status" value="1"/>
</dbReference>
<evidence type="ECO:0000313" key="9">
    <source>
        <dbReference type="EMBL" id="SFV65429.1"/>
    </source>
</evidence>
<protein>
    <recommendedName>
        <fullName evidence="3">histidinol-phosphatase</fullName>
        <ecNumber evidence="3">3.1.3.15</ecNumber>
    </recommendedName>
</protein>
<accession>A0A1W1CI17</accession>
<keyword evidence="5 9" id="KW-0378">Hydrolase</keyword>
<keyword evidence="4" id="KW-0028">Amino-acid biosynthesis</keyword>
<dbReference type="Pfam" id="PF02811">
    <property type="entry name" value="PHP"/>
    <property type="match status" value="1"/>
</dbReference>
<dbReference type="GO" id="GO:0004401">
    <property type="term" value="F:histidinol-phosphatase activity"/>
    <property type="evidence" value="ECO:0007669"/>
    <property type="project" value="UniProtKB-EC"/>
</dbReference>
<evidence type="ECO:0000256" key="1">
    <source>
        <dbReference type="ARBA" id="ARBA00004970"/>
    </source>
</evidence>
<evidence type="ECO:0000256" key="2">
    <source>
        <dbReference type="ARBA" id="ARBA00009152"/>
    </source>
</evidence>
<evidence type="ECO:0000256" key="5">
    <source>
        <dbReference type="ARBA" id="ARBA00022801"/>
    </source>
</evidence>
<dbReference type="AlphaFoldDB" id="A0A1W1CI17"/>
<feature type="domain" description="PHP" evidence="8">
    <location>
        <begin position="8"/>
        <end position="193"/>
    </location>
</feature>
<proteinExistence type="inferred from homology"/>
<dbReference type="EC" id="3.1.3.15" evidence="3"/>
<dbReference type="InterPro" id="IPR016195">
    <property type="entry name" value="Pol/histidinol_Pase-like"/>
</dbReference>
<evidence type="ECO:0000256" key="4">
    <source>
        <dbReference type="ARBA" id="ARBA00022605"/>
    </source>
</evidence>
<keyword evidence="6" id="KW-0368">Histidine biosynthesis</keyword>
<dbReference type="Gene3D" id="3.20.20.140">
    <property type="entry name" value="Metal-dependent hydrolases"/>
    <property type="match status" value="1"/>
</dbReference>
<gene>
    <name evidence="9" type="ORF">MNB_SV-3-117</name>
</gene>
<comment type="similarity">
    <text evidence="2">Belongs to the PHP hydrolase family. HisK subfamily.</text>
</comment>
<evidence type="ECO:0000256" key="7">
    <source>
        <dbReference type="ARBA" id="ARBA00049158"/>
    </source>
</evidence>
<evidence type="ECO:0000256" key="6">
    <source>
        <dbReference type="ARBA" id="ARBA00023102"/>
    </source>
</evidence>
<dbReference type="EMBL" id="FPHI01000026">
    <property type="protein sequence ID" value="SFV65429.1"/>
    <property type="molecule type" value="Genomic_DNA"/>
</dbReference>
<dbReference type="NCBIfam" id="TIGR01856">
    <property type="entry name" value="hisJ_fam"/>
    <property type="match status" value="1"/>
</dbReference>
<dbReference type="InterPro" id="IPR010140">
    <property type="entry name" value="Histidinol_P_phosphatase_HisJ"/>
</dbReference>
<name>A0A1W1CI17_9ZZZZ</name>
<evidence type="ECO:0000259" key="8">
    <source>
        <dbReference type="Pfam" id="PF02811"/>
    </source>
</evidence>
<evidence type="ECO:0000256" key="3">
    <source>
        <dbReference type="ARBA" id="ARBA00013085"/>
    </source>
</evidence>
<dbReference type="PANTHER" id="PTHR21039:SF0">
    <property type="entry name" value="HISTIDINOL-PHOSPHATASE"/>
    <property type="match status" value="1"/>
</dbReference>
<dbReference type="UniPathway" id="UPA00031">
    <property type="reaction ID" value="UER00013"/>
</dbReference>
<dbReference type="NCBIfam" id="NF005596">
    <property type="entry name" value="PRK07328.1"/>
    <property type="match status" value="1"/>
</dbReference>
<comment type="catalytic activity">
    <reaction evidence="7">
        <text>L-histidinol phosphate + H2O = L-histidinol + phosphate</text>
        <dbReference type="Rhea" id="RHEA:14465"/>
        <dbReference type="ChEBI" id="CHEBI:15377"/>
        <dbReference type="ChEBI" id="CHEBI:43474"/>
        <dbReference type="ChEBI" id="CHEBI:57699"/>
        <dbReference type="ChEBI" id="CHEBI:57980"/>
        <dbReference type="EC" id="3.1.3.15"/>
    </reaction>
</comment>
<dbReference type="CDD" id="cd12110">
    <property type="entry name" value="PHP_HisPPase_Hisj_like"/>
    <property type="match status" value="1"/>
</dbReference>
<sequence length="263" mass="30156">MMKKTIIDLHNHTTRCNHAEGTIDEYIQKAIELDIDIYGFSEHAPMDFDKNYRLKFNEMDAYVSDILTAKERYKNDIEILLGYEVDWIPGHMDARVLNAKVDYLIGSVHFIDKWGFDNPEFIGKWQSEDIDEIWQAYFEATEAMAKSGKFDIAGHIDLIKIFKFIPRQDIRLLAKNALKAIKSSNMVIEINTAGLRKPIGEMYPSRALLEEAYTLDIPITFSSDAHAVDQIGAGYDLATTLAKDIGYTQAVTFKERDRQLVTF</sequence>